<evidence type="ECO:0000313" key="1">
    <source>
        <dbReference type="EMBL" id="KRY94096.1"/>
    </source>
</evidence>
<dbReference type="EMBL" id="JYDP01005589">
    <property type="protein sequence ID" value="KRY94096.1"/>
    <property type="molecule type" value="Genomic_DNA"/>
</dbReference>
<dbReference type="AlphaFoldDB" id="A0A0V1G754"/>
<evidence type="ECO:0000313" key="2">
    <source>
        <dbReference type="Proteomes" id="UP000055024"/>
    </source>
</evidence>
<accession>A0A0V1G754</accession>
<protein>
    <submittedName>
        <fullName evidence="1">Uncharacterized protein</fullName>
    </submittedName>
</protein>
<name>A0A0V1G754_9BILA</name>
<proteinExistence type="predicted"/>
<sequence>MRLYSGKARALKWVWEGNKESLMKVQQLYISPDCGG</sequence>
<reference evidence="1 2" key="1">
    <citation type="submission" date="2015-01" db="EMBL/GenBank/DDBJ databases">
        <title>Evolution of Trichinella species and genotypes.</title>
        <authorList>
            <person name="Korhonen P.K."/>
            <person name="Edoardo P."/>
            <person name="Giuseppe L.R."/>
            <person name="Gasser R.B."/>
        </authorList>
    </citation>
    <scope>NUCLEOTIDE SEQUENCE [LARGE SCALE GENOMIC DNA]</scope>
    <source>
        <strain evidence="1">ISS1029</strain>
    </source>
</reference>
<dbReference type="Proteomes" id="UP000055024">
    <property type="component" value="Unassembled WGS sequence"/>
</dbReference>
<gene>
    <name evidence="1" type="ORF">T11_17881</name>
</gene>
<organism evidence="1 2">
    <name type="scientific">Trichinella zimbabwensis</name>
    <dbReference type="NCBI Taxonomy" id="268475"/>
    <lineage>
        <taxon>Eukaryota</taxon>
        <taxon>Metazoa</taxon>
        <taxon>Ecdysozoa</taxon>
        <taxon>Nematoda</taxon>
        <taxon>Enoplea</taxon>
        <taxon>Dorylaimia</taxon>
        <taxon>Trichinellida</taxon>
        <taxon>Trichinellidae</taxon>
        <taxon>Trichinella</taxon>
    </lineage>
</organism>
<comment type="caution">
    <text evidence="1">The sequence shown here is derived from an EMBL/GenBank/DDBJ whole genome shotgun (WGS) entry which is preliminary data.</text>
</comment>
<keyword evidence="2" id="KW-1185">Reference proteome</keyword>